<feature type="region of interest" description="Disordered" evidence="12">
    <location>
        <begin position="2032"/>
        <end position="2060"/>
    </location>
</feature>
<dbReference type="PROSITE" id="PS00027">
    <property type="entry name" value="HOMEOBOX_1"/>
    <property type="match status" value="1"/>
</dbReference>
<feature type="compositionally biased region" description="Low complexity" evidence="12">
    <location>
        <begin position="1887"/>
        <end position="1898"/>
    </location>
</feature>
<evidence type="ECO:0000256" key="4">
    <source>
        <dbReference type="ARBA" id="ARBA00022771"/>
    </source>
</evidence>
<evidence type="ECO:0000256" key="2">
    <source>
        <dbReference type="ARBA" id="ARBA00022723"/>
    </source>
</evidence>
<feature type="compositionally biased region" description="Low complexity" evidence="12">
    <location>
        <begin position="925"/>
        <end position="934"/>
    </location>
</feature>
<feature type="region of interest" description="Disordered" evidence="12">
    <location>
        <begin position="1648"/>
        <end position="1690"/>
    </location>
</feature>
<proteinExistence type="predicted"/>
<evidence type="ECO:0000256" key="1">
    <source>
        <dbReference type="ARBA" id="ARBA00004123"/>
    </source>
</evidence>
<feature type="DNA-binding region" description="Homeobox" evidence="10">
    <location>
        <begin position="1901"/>
        <end position="1960"/>
    </location>
</feature>
<feature type="DNA-binding region" description="Homeobox" evidence="10">
    <location>
        <begin position="1385"/>
        <end position="1444"/>
    </location>
</feature>
<feature type="compositionally biased region" description="Basic and acidic residues" evidence="12">
    <location>
        <begin position="27"/>
        <end position="38"/>
    </location>
</feature>
<dbReference type="InterPro" id="IPR017970">
    <property type="entry name" value="Homeobox_CS"/>
</dbReference>
<dbReference type="InterPro" id="IPR051968">
    <property type="entry name" value="ZnFinger_Homeobox_TR"/>
</dbReference>
<feature type="region of interest" description="Disordered" evidence="12">
    <location>
        <begin position="711"/>
        <end position="760"/>
    </location>
</feature>
<feature type="region of interest" description="Disordered" evidence="12">
    <location>
        <begin position="459"/>
        <end position="507"/>
    </location>
</feature>
<feature type="compositionally biased region" description="Basic residues" evidence="12">
    <location>
        <begin position="467"/>
        <end position="488"/>
    </location>
</feature>
<feature type="region of interest" description="Disordered" evidence="12">
    <location>
        <begin position="925"/>
        <end position="964"/>
    </location>
</feature>
<dbReference type="InterPro" id="IPR036236">
    <property type="entry name" value="Znf_C2H2_sf"/>
</dbReference>
<feature type="region of interest" description="Disordered" evidence="12">
    <location>
        <begin position="771"/>
        <end position="790"/>
    </location>
</feature>
<protein>
    <recommendedName>
        <fullName evidence="17">Zinc finger homeobox protein 3</fullName>
    </recommendedName>
</protein>
<feature type="compositionally biased region" description="Gly residues" evidence="12">
    <location>
        <begin position="935"/>
        <end position="947"/>
    </location>
</feature>
<dbReference type="InterPro" id="IPR013087">
    <property type="entry name" value="Znf_C2H2_type"/>
</dbReference>
<feature type="domain" description="C2H2-type" evidence="14">
    <location>
        <begin position="2186"/>
        <end position="2214"/>
    </location>
</feature>
<dbReference type="CDD" id="cd00086">
    <property type="entry name" value="homeodomain"/>
    <property type="match status" value="3"/>
</dbReference>
<dbReference type="PROSITE" id="PS50157">
    <property type="entry name" value="ZINC_FINGER_C2H2_2"/>
    <property type="match status" value="4"/>
</dbReference>
<feature type="domain" description="C2H2-type" evidence="14">
    <location>
        <begin position="2223"/>
        <end position="2252"/>
    </location>
</feature>
<feature type="compositionally biased region" description="Low complexity" evidence="12">
    <location>
        <begin position="2253"/>
        <end position="2264"/>
    </location>
</feature>
<feature type="region of interest" description="Disordered" evidence="12">
    <location>
        <begin position="1"/>
        <end position="65"/>
    </location>
</feature>
<dbReference type="GO" id="GO:0008270">
    <property type="term" value="F:zinc ion binding"/>
    <property type="evidence" value="ECO:0007669"/>
    <property type="project" value="UniProtKB-KW"/>
</dbReference>
<feature type="compositionally biased region" description="Low complexity" evidence="12">
    <location>
        <begin position="339"/>
        <end position="374"/>
    </location>
</feature>
<evidence type="ECO:0000256" key="10">
    <source>
        <dbReference type="PROSITE-ProRule" id="PRU00108"/>
    </source>
</evidence>
<dbReference type="InterPro" id="IPR009057">
    <property type="entry name" value="Homeodomain-like_sf"/>
</dbReference>
<keyword evidence="8 10" id="KW-0539">Nucleus</keyword>
<keyword evidence="6 10" id="KW-0238">DNA-binding</keyword>
<feature type="domain" description="C2H2-type" evidence="14">
    <location>
        <begin position="199"/>
        <end position="226"/>
    </location>
</feature>
<evidence type="ECO:0000259" key="13">
    <source>
        <dbReference type="PROSITE" id="PS50071"/>
    </source>
</evidence>
<feature type="region of interest" description="Disordered" evidence="12">
    <location>
        <begin position="324"/>
        <end position="376"/>
    </location>
</feature>
<feature type="region of interest" description="Disordered" evidence="12">
    <location>
        <begin position="118"/>
        <end position="185"/>
    </location>
</feature>
<feature type="compositionally biased region" description="Polar residues" evidence="12">
    <location>
        <begin position="1482"/>
        <end position="1493"/>
    </location>
</feature>
<keyword evidence="16" id="KW-1185">Reference proteome</keyword>
<feature type="compositionally biased region" description="Polar residues" evidence="12">
    <location>
        <begin position="132"/>
        <end position="145"/>
    </location>
</feature>
<feature type="region of interest" description="Disordered" evidence="12">
    <location>
        <begin position="1049"/>
        <end position="1189"/>
    </location>
</feature>
<feature type="region of interest" description="Disordered" evidence="12">
    <location>
        <begin position="1459"/>
        <end position="1494"/>
    </location>
</feature>
<feature type="compositionally biased region" description="Low complexity" evidence="12">
    <location>
        <begin position="1"/>
        <end position="19"/>
    </location>
</feature>
<feature type="region of interest" description="Disordered" evidence="12">
    <location>
        <begin position="1328"/>
        <end position="1388"/>
    </location>
</feature>
<evidence type="ECO:0000256" key="3">
    <source>
        <dbReference type="ARBA" id="ARBA00022737"/>
    </source>
</evidence>
<gene>
    <name evidence="15" type="ORF">niasHS_014356</name>
</gene>
<feature type="compositionally biased region" description="Basic and acidic residues" evidence="12">
    <location>
        <begin position="1103"/>
        <end position="1139"/>
    </location>
</feature>
<dbReference type="Gene3D" id="3.30.160.60">
    <property type="entry name" value="Classic Zinc Finger"/>
    <property type="match status" value="1"/>
</dbReference>
<dbReference type="SMART" id="SM00389">
    <property type="entry name" value="HOX"/>
    <property type="match status" value="3"/>
</dbReference>
<feature type="region of interest" description="Disordered" evidence="12">
    <location>
        <begin position="2249"/>
        <end position="2273"/>
    </location>
</feature>
<evidence type="ECO:0000256" key="6">
    <source>
        <dbReference type="ARBA" id="ARBA00023125"/>
    </source>
</evidence>
<dbReference type="SMART" id="SM00355">
    <property type="entry name" value="ZnF_C2H2"/>
    <property type="match status" value="9"/>
</dbReference>
<keyword evidence="4 9" id="KW-0863">Zinc-finger</keyword>
<name>A0ABD2I6Y7_HETSC</name>
<feature type="compositionally biased region" description="Low complexity" evidence="12">
    <location>
        <begin position="711"/>
        <end position="722"/>
    </location>
</feature>
<feature type="compositionally biased region" description="Low complexity" evidence="12">
    <location>
        <begin position="1350"/>
        <end position="1384"/>
    </location>
</feature>
<evidence type="ECO:0000256" key="11">
    <source>
        <dbReference type="RuleBase" id="RU000682"/>
    </source>
</evidence>
<feature type="domain" description="C2H2-type" evidence="14">
    <location>
        <begin position="380"/>
        <end position="405"/>
    </location>
</feature>
<dbReference type="PROSITE" id="PS50071">
    <property type="entry name" value="HOMEOBOX_2"/>
    <property type="match status" value="3"/>
</dbReference>
<dbReference type="PROSITE" id="PS00028">
    <property type="entry name" value="ZINC_FINGER_C2H2_1"/>
    <property type="match status" value="5"/>
</dbReference>
<keyword evidence="3" id="KW-0677">Repeat</keyword>
<feature type="compositionally biased region" description="Low complexity" evidence="12">
    <location>
        <begin position="489"/>
        <end position="507"/>
    </location>
</feature>
<dbReference type="SUPFAM" id="SSF46689">
    <property type="entry name" value="Homeodomain-like"/>
    <property type="match status" value="3"/>
</dbReference>
<dbReference type="Gene3D" id="1.10.10.60">
    <property type="entry name" value="Homeodomain-like"/>
    <property type="match status" value="3"/>
</dbReference>
<evidence type="ECO:0000313" key="16">
    <source>
        <dbReference type="Proteomes" id="UP001620645"/>
    </source>
</evidence>
<evidence type="ECO:0000256" key="7">
    <source>
        <dbReference type="ARBA" id="ARBA00023155"/>
    </source>
</evidence>
<feature type="DNA-binding region" description="Homeobox" evidence="10">
    <location>
        <begin position="959"/>
        <end position="1018"/>
    </location>
</feature>
<dbReference type="Proteomes" id="UP001620645">
    <property type="component" value="Unassembled WGS sequence"/>
</dbReference>
<dbReference type="FunFam" id="1.10.10.60:FF:000080">
    <property type="entry name" value="Zinc finger homeobox protein 2"/>
    <property type="match status" value="1"/>
</dbReference>
<feature type="domain" description="Homeobox" evidence="13">
    <location>
        <begin position="1383"/>
        <end position="1443"/>
    </location>
</feature>
<feature type="compositionally biased region" description="Low complexity" evidence="12">
    <location>
        <begin position="151"/>
        <end position="175"/>
    </location>
</feature>
<evidence type="ECO:0000256" key="8">
    <source>
        <dbReference type="ARBA" id="ARBA00023242"/>
    </source>
</evidence>
<dbReference type="GO" id="GO:0003677">
    <property type="term" value="F:DNA binding"/>
    <property type="evidence" value="ECO:0007669"/>
    <property type="project" value="UniProtKB-UniRule"/>
</dbReference>
<comment type="caution">
    <text evidence="15">The sequence shown here is derived from an EMBL/GenBank/DDBJ whole genome shotgun (WGS) entry which is preliminary data.</text>
</comment>
<feature type="compositionally biased region" description="Basic and acidic residues" evidence="12">
    <location>
        <begin position="1162"/>
        <end position="1179"/>
    </location>
</feature>
<dbReference type="EMBL" id="JBICCN010000356">
    <property type="protein sequence ID" value="KAL3074911.1"/>
    <property type="molecule type" value="Genomic_DNA"/>
</dbReference>
<dbReference type="PANTHER" id="PTHR45891">
    <property type="entry name" value="ZINC FINGER HOMEOBOX PROTEIN"/>
    <property type="match status" value="1"/>
</dbReference>
<organism evidence="15 16">
    <name type="scientific">Heterodera schachtii</name>
    <name type="common">Sugarbeet cyst nematode worm</name>
    <name type="synonym">Tylenchus schachtii</name>
    <dbReference type="NCBI Taxonomy" id="97005"/>
    <lineage>
        <taxon>Eukaryota</taxon>
        <taxon>Metazoa</taxon>
        <taxon>Ecdysozoa</taxon>
        <taxon>Nematoda</taxon>
        <taxon>Chromadorea</taxon>
        <taxon>Rhabditida</taxon>
        <taxon>Tylenchina</taxon>
        <taxon>Tylenchomorpha</taxon>
        <taxon>Tylenchoidea</taxon>
        <taxon>Heteroderidae</taxon>
        <taxon>Heteroderinae</taxon>
        <taxon>Heterodera</taxon>
    </lineage>
</organism>
<keyword evidence="7 10" id="KW-0371">Homeobox</keyword>
<feature type="region of interest" description="Disordered" evidence="12">
    <location>
        <begin position="1877"/>
        <end position="1899"/>
    </location>
</feature>
<feature type="domain" description="Homeobox" evidence="13">
    <location>
        <begin position="1899"/>
        <end position="1959"/>
    </location>
</feature>
<evidence type="ECO:0000313" key="15">
    <source>
        <dbReference type="EMBL" id="KAL3074911.1"/>
    </source>
</evidence>
<keyword evidence="2" id="KW-0479">Metal-binding</keyword>
<evidence type="ECO:0000256" key="12">
    <source>
        <dbReference type="SAM" id="MobiDB-lite"/>
    </source>
</evidence>
<feature type="region of interest" description="Disordered" evidence="12">
    <location>
        <begin position="1260"/>
        <end position="1290"/>
    </location>
</feature>
<dbReference type="GO" id="GO:0005634">
    <property type="term" value="C:nucleus"/>
    <property type="evidence" value="ECO:0007669"/>
    <property type="project" value="UniProtKB-SubCell"/>
</dbReference>
<dbReference type="SUPFAM" id="SSF57667">
    <property type="entry name" value="beta-beta-alpha zinc fingers"/>
    <property type="match status" value="1"/>
</dbReference>
<accession>A0ABD2I6Y7</accession>
<feature type="compositionally biased region" description="Basic and acidic residues" evidence="12">
    <location>
        <begin position="1066"/>
        <end position="1085"/>
    </location>
</feature>
<feature type="compositionally biased region" description="Low complexity" evidence="12">
    <location>
        <begin position="1328"/>
        <end position="1343"/>
    </location>
</feature>
<dbReference type="Pfam" id="PF00046">
    <property type="entry name" value="Homeodomain"/>
    <property type="match status" value="3"/>
</dbReference>
<comment type="subcellular location">
    <subcellularLocation>
        <location evidence="1 10 11">Nucleus</location>
    </subcellularLocation>
</comment>
<dbReference type="FunFam" id="1.10.10.60:FF:000064">
    <property type="entry name" value="Zinc finger homeobox protein 4"/>
    <property type="match status" value="1"/>
</dbReference>
<keyword evidence="5" id="KW-0862">Zinc</keyword>
<evidence type="ECO:0008006" key="17">
    <source>
        <dbReference type="Google" id="ProtNLM"/>
    </source>
</evidence>
<feature type="compositionally biased region" description="Gly residues" evidence="12">
    <location>
        <begin position="1877"/>
        <end position="1886"/>
    </location>
</feature>
<reference evidence="15 16" key="1">
    <citation type="submission" date="2024-10" db="EMBL/GenBank/DDBJ databases">
        <authorList>
            <person name="Kim D."/>
        </authorList>
    </citation>
    <scope>NUCLEOTIDE SEQUENCE [LARGE SCALE GENOMIC DNA]</scope>
    <source>
        <strain evidence="15">Taebaek</strain>
    </source>
</reference>
<feature type="compositionally biased region" description="Basic and acidic residues" evidence="12">
    <location>
        <begin position="1658"/>
        <end position="1690"/>
    </location>
</feature>
<evidence type="ECO:0000259" key="14">
    <source>
        <dbReference type="PROSITE" id="PS50157"/>
    </source>
</evidence>
<evidence type="ECO:0000256" key="5">
    <source>
        <dbReference type="ARBA" id="ARBA00022833"/>
    </source>
</evidence>
<feature type="compositionally biased region" description="Polar residues" evidence="12">
    <location>
        <begin position="774"/>
        <end position="783"/>
    </location>
</feature>
<sequence length="2273" mass="237710">MKSSSSTKFSSSSVSGGSKNKTEDEEGKQHQDGWHEMDAFLVSKGLAQRRGNKTTAQLQAPTAAEVVPKDHLPIKQCPLCSAKLDQPYEQELEKHIAEEHKIPANIVQRLIKTEIDDQNNQASVDQEEHQQQQKSPSVGHPNSPSGDDGMLNNIIAALANNATTPPSSSAAPAPAMVDDPTASSSSNNFGAQLLPIFPHQCRHCSIAFRTAEQLQAHALAHSPAKFRLWHRCDAPPCATGGTDSDAAGTSADNIADQQMTTASALFPTKRALERHQRTTAHAGGDDGTAGGGGHFCDICADGQRFASDTALMAHFNTEQHLVKARSGSGGGAQNGPSNAPGSVPSCSSASSASPCSSSSTSKAVKRPSSSASSSGKHLPYTCNVCAQSFGQPGTLDTHLRSMAHAQRMCRLADLVQSGDVEPTKPVFEQPGHHPPQRTIGEVAAERKTKQSNNMGKLAAATAGAAAHNHHHHHHHNHHHRNHHYHNNNHHSSSSSARNGSSSTATTTVAHHVPTGEQATGGMPTMPLVAASLRNGGSAMDNATVPRTPASGGSTFDELFKPSTNGYCISNNSNNNNSVMNTQQQQLMATQMMAHMFAAAQQQQQQQQLISAGGTDQQVAAAAAAAAATTLMATAQMAAHMAAASAAGGFGFLEMLGQAGAFPKASPTAEEQSHAFQAVPALCAADASPADHGAANGINDLLTNGTGANGRRATAAATMRASAPPNDEAVVDGSGGGTNIGPPRAKRARSGSTPLIAGGAAPQQTTTMALMGNNEGATTNGSGRTSRESGADCLSLSNSAAFHQQQQQQQSPMDLMSVLQALATASSAAGAFSASSPTVVSAFGGTAASQHFPFGGSAATANAAISGASPVTVGGGTQADAGGFLMAAAAMAAAGGGNACGGGGVLPPTTTTTGTAATPLLPQLTLPLTPSAGNNSNGGGSNGCGGATNGSSNAPSPSPQKRARTRIADEQVKILRQYFDINNSPSEEQIKEMAHKAQLPEKVIKHWFRNTLFKERQRDKDSPYNFSIPPQMGIDLAIYHQTGEARIIPVGRGGAKNRGEEEEEENGTGKKERMILEEEEEKKMGEIEEEGGTTTIMMEEDEQQQEKKRERDEEEKGEREEEEEEKGKGKEEEAERMMDNKEEEDEIKLKEEDEGRMEEEEEDQRHRLGDEALVEGHGDKSSSSPSHSASAFVDPGTFLASLGNQAAQQPAALMPPLFPFFGTGAANSAAATPGASGGGMESFASMFSAFPFHPFGQLAPAASSSTPTSNGFSSPSSAAQQQQPSPFLQPSPAGLMAAAAAAAAGTNNGGTFGHLFSGQNMLLNSLMGQQSASGGIGGTASSTSMPSSQMGGAVPCSSSSSSSASVPPSSGGTATTGAATTMGSGRRANRTRFTDFQLRTLQQFFDKQAYPKDDDLEMLSKKMGLSPRVIVVWFQNARQKARKVFEQQPHLLMHANLAAGGAGGPTDVPADDQQQHHGGTGFNPFNANSNSEGAHNNGAFVQQQQQQQQQQRFVRTPSANFQCVRCKLVFQRYLELVQHQQRVCFVGDEHQQQQQNDNSTNGYSNNEPLLSSSALLVDEQKQQQYNSNSNMTTTSSSNSNYNCNTTTTTTTSAATTDATSTSAATAATMYAMEQSTQELLRQLVAAHCHQNLGPTPGHGHGDDDEHEHGAGDEHHHGDEDDQHHEEVKHEGGADSDAHCYCAACAQQFANRHALQAHRCHSQHPPPADRAAARHYNEAAATAAGTMPNATKELLPAGVTSAGGGEPLDLSISSFSAASVPPHPRDEWMMVPAVGASRSCGANSLSPIAFSMSEDGGCANEQHQQLQYGAGGESQVCSPMGSYCSTSGAGTAMLNSLFHSSPNGQLIGNSSNSYSNSGGCGGGNGNGPGNNSNSSHNNNNAANKRFRTHLTPMQVFIMKSLFNDFKTPSMAECDALGQKIGLHKRVVQVWFQNARAKERKCAGGSSTGSGAESSDDTAVTVPHCDLAGQRCHLCGVEFDARLSLQEHIFSIEHVERVREQGVQMRGIGTGVAAAPTAQPLTDNAGGGSGSGGGDKEKRQRVASGDAAAIEMAAAAATAASTTAQQIDAAAAMAAAQQFPYELMYAAAAASGLSPGTLPSLLYDPTVFGTPVPALKIPKCVMQQILADMAQRREHTLFTQDGLELGELAAKVDADDFATAGTIDLEVGWGCTQCGNVFQQSEQLQNHQKLICVGADGVFRLVQTHYQCNRCAERFGTQAEFQAHCQTDEHKFKQDNSSSGANNAASARGTEVGATE</sequence>
<feature type="domain" description="Homeobox" evidence="13">
    <location>
        <begin position="957"/>
        <end position="1017"/>
    </location>
</feature>
<feature type="compositionally biased region" description="Low complexity" evidence="12">
    <location>
        <begin position="1180"/>
        <end position="1189"/>
    </location>
</feature>
<dbReference type="InterPro" id="IPR001356">
    <property type="entry name" value="HD"/>
</dbReference>
<dbReference type="PANTHER" id="PTHR45891:SF3">
    <property type="entry name" value="ZINC FINGER PROTEIN 2"/>
    <property type="match status" value="1"/>
</dbReference>
<evidence type="ECO:0000256" key="9">
    <source>
        <dbReference type="PROSITE-ProRule" id="PRU00042"/>
    </source>
</evidence>